<keyword evidence="1" id="KW-1133">Transmembrane helix</keyword>
<keyword evidence="1" id="KW-0472">Membrane</keyword>
<accession>A0A3M8A4D3</accession>
<dbReference type="RefSeq" id="WP_122937862.1">
    <property type="nucleotide sequence ID" value="NZ_JBHSNT010000099.1"/>
</dbReference>
<name>A0A3M8A4D3_9MICO</name>
<sequence>MSTPQPVGEHRVERVLAFMVAAIIGLSIAAFLAVMIGTLLGAGANDGFSTGIWPVVLVLPLVGLPIGFLLLVALLIINGVRRARESRQGSA</sequence>
<dbReference type="EMBL" id="RHHB01000038">
    <property type="protein sequence ID" value="RNB46064.1"/>
    <property type="molecule type" value="Genomic_DNA"/>
</dbReference>
<reference evidence="2 3" key="1">
    <citation type="submission" date="2018-10" db="EMBL/GenBank/DDBJ databases">
        <title>Isolation, diversity and antibacterial activity of antinobacteria from the wheat rhizosphere soil.</title>
        <authorList>
            <person name="Sun T."/>
        </authorList>
    </citation>
    <scope>NUCLEOTIDE SEQUENCE [LARGE SCALE GENOMIC DNA]</scope>
    <source>
        <strain evidence="2 3">SJ-23</strain>
    </source>
</reference>
<proteinExistence type="predicted"/>
<feature type="transmembrane region" description="Helical" evidence="1">
    <location>
        <begin position="52"/>
        <end position="77"/>
    </location>
</feature>
<dbReference type="OrthoDB" id="4990996at2"/>
<dbReference type="Proteomes" id="UP000275048">
    <property type="component" value="Unassembled WGS sequence"/>
</dbReference>
<keyword evidence="3" id="KW-1185">Reference proteome</keyword>
<evidence type="ECO:0000313" key="2">
    <source>
        <dbReference type="EMBL" id="RNB46064.1"/>
    </source>
</evidence>
<evidence type="ECO:0000313" key="3">
    <source>
        <dbReference type="Proteomes" id="UP000275048"/>
    </source>
</evidence>
<evidence type="ECO:0000256" key="1">
    <source>
        <dbReference type="SAM" id="Phobius"/>
    </source>
</evidence>
<dbReference type="AlphaFoldDB" id="A0A3M8A4D3"/>
<organism evidence="2 3">
    <name type="scientific">Agromyces tardus</name>
    <dbReference type="NCBI Taxonomy" id="2583849"/>
    <lineage>
        <taxon>Bacteria</taxon>
        <taxon>Bacillati</taxon>
        <taxon>Actinomycetota</taxon>
        <taxon>Actinomycetes</taxon>
        <taxon>Micrococcales</taxon>
        <taxon>Microbacteriaceae</taxon>
        <taxon>Agromyces</taxon>
    </lineage>
</organism>
<feature type="transmembrane region" description="Helical" evidence="1">
    <location>
        <begin position="15"/>
        <end position="40"/>
    </location>
</feature>
<gene>
    <name evidence="2" type="ORF">EDM22_14835</name>
</gene>
<protein>
    <submittedName>
        <fullName evidence="2">Multidrug ABC transporter ATPase</fullName>
    </submittedName>
</protein>
<keyword evidence="1" id="KW-0812">Transmembrane</keyword>
<comment type="caution">
    <text evidence="2">The sequence shown here is derived from an EMBL/GenBank/DDBJ whole genome shotgun (WGS) entry which is preliminary data.</text>
</comment>